<dbReference type="Pfam" id="PF03133">
    <property type="entry name" value="TTL"/>
    <property type="match status" value="2"/>
</dbReference>
<keyword evidence="2" id="KW-0547">Nucleotide-binding</keyword>
<evidence type="ECO:0000256" key="3">
    <source>
        <dbReference type="ARBA" id="ARBA00022840"/>
    </source>
</evidence>
<dbReference type="KEGG" id="mng:MNEG_11398"/>
<keyword evidence="3" id="KW-0067">ATP-binding</keyword>
<comment type="catalytic activity">
    <reaction evidence="5">
        <text>L-glutamyl-[protein] + L-glutamate + ATP = gamma-L-glutamyl-L-glutamyl-[protein] + ADP + phosphate + H(+)</text>
        <dbReference type="Rhea" id="RHEA:60144"/>
        <dbReference type="Rhea" id="RHEA-COMP:10208"/>
        <dbReference type="Rhea" id="RHEA-COMP:15517"/>
        <dbReference type="ChEBI" id="CHEBI:15378"/>
        <dbReference type="ChEBI" id="CHEBI:29973"/>
        <dbReference type="ChEBI" id="CHEBI:29985"/>
        <dbReference type="ChEBI" id="CHEBI:30616"/>
        <dbReference type="ChEBI" id="CHEBI:43474"/>
        <dbReference type="ChEBI" id="CHEBI:143622"/>
        <dbReference type="ChEBI" id="CHEBI:456216"/>
    </reaction>
    <physiologicalReaction direction="left-to-right" evidence="5">
        <dbReference type="Rhea" id="RHEA:60145"/>
    </physiologicalReaction>
</comment>
<dbReference type="GO" id="GO:0015631">
    <property type="term" value="F:tubulin binding"/>
    <property type="evidence" value="ECO:0007669"/>
    <property type="project" value="TreeGrafter"/>
</dbReference>
<dbReference type="PANTHER" id="PTHR12241:SF145">
    <property type="entry name" value="TUBULIN POLYGLUTAMYLASE TTLL5"/>
    <property type="match status" value="1"/>
</dbReference>
<dbReference type="EMBL" id="KK102942">
    <property type="protein sequence ID" value="KIY96565.1"/>
    <property type="molecule type" value="Genomic_DNA"/>
</dbReference>
<accession>A0A0D2MPF1</accession>
<dbReference type="RefSeq" id="XP_013895585.1">
    <property type="nucleotide sequence ID" value="XM_014040131.1"/>
</dbReference>
<dbReference type="PANTHER" id="PTHR12241">
    <property type="entry name" value="TUBULIN POLYGLUTAMYLASE"/>
    <property type="match status" value="1"/>
</dbReference>
<keyword evidence="8" id="KW-1185">Reference proteome</keyword>
<dbReference type="GeneID" id="25728656"/>
<dbReference type="GO" id="GO:0005524">
    <property type="term" value="F:ATP binding"/>
    <property type="evidence" value="ECO:0007669"/>
    <property type="project" value="UniProtKB-KW"/>
</dbReference>
<evidence type="ECO:0000256" key="4">
    <source>
        <dbReference type="ARBA" id="ARBA00041448"/>
    </source>
</evidence>
<sequence>MEVFKQAGFKVTKGDAWSVLWGRPAELLTEDVLRALGPFQRINHFPGTWELGRKDSLYRNVAAARRLKGAAFDFIPKYFLLPGDAGAFQSELEHYPGKYDFEDLWARSARQPRGSCHPPERFTSDTGRCHSRRVAYILKPVASSRGRGVRVVADPRSLDLTALEECLLQRYITDPFLIDGYKFDLRVYVAVTSLDPLRVYVHEEGLVRFATQRYSSSSASYRQRRRHLTNYAVNKGHAGGATADGGAAAQHGISGDGEGELDATVGSGGGQGGDEGRGGARHCPKWSLAMLRRHLEARGHDWGHVWEQVKDIAAKTLIAAEPRMGACTRAAVRHRNCCFELFGLDVMLDSSLRAWLLEVNTTPSLAVDSPLDERVKGSVVADLM</sequence>
<evidence type="ECO:0000256" key="5">
    <source>
        <dbReference type="ARBA" id="ARBA00049274"/>
    </source>
</evidence>
<dbReference type="InterPro" id="IPR004344">
    <property type="entry name" value="TTL/TTLL_fam"/>
</dbReference>
<protein>
    <recommendedName>
        <fullName evidence="4">Tubulin--tyrosine ligase-like protein 5</fullName>
    </recommendedName>
</protein>
<evidence type="ECO:0000313" key="8">
    <source>
        <dbReference type="Proteomes" id="UP000054498"/>
    </source>
</evidence>
<dbReference type="GO" id="GO:0070740">
    <property type="term" value="F:tubulin-glutamic acid ligase activity"/>
    <property type="evidence" value="ECO:0007669"/>
    <property type="project" value="TreeGrafter"/>
</dbReference>
<dbReference type="SUPFAM" id="SSF56059">
    <property type="entry name" value="Glutathione synthetase ATP-binding domain-like"/>
    <property type="match status" value="1"/>
</dbReference>
<dbReference type="AlphaFoldDB" id="A0A0D2MPF1"/>
<evidence type="ECO:0000256" key="1">
    <source>
        <dbReference type="ARBA" id="ARBA00022598"/>
    </source>
</evidence>
<name>A0A0D2MPF1_9CHLO</name>
<dbReference type="STRING" id="145388.A0A0D2MPF1"/>
<keyword evidence="1" id="KW-0436">Ligase</keyword>
<dbReference type="GO" id="GO:0000226">
    <property type="term" value="P:microtubule cytoskeleton organization"/>
    <property type="evidence" value="ECO:0007669"/>
    <property type="project" value="TreeGrafter"/>
</dbReference>
<gene>
    <name evidence="7" type="ORF">MNEG_11398</name>
</gene>
<dbReference type="OrthoDB" id="202825at2759"/>
<dbReference type="PROSITE" id="PS51221">
    <property type="entry name" value="TTL"/>
    <property type="match status" value="1"/>
</dbReference>
<evidence type="ECO:0000313" key="7">
    <source>
        <dbReference type="EMBL" id="KIY96565.1"/>
    </source>
</evidence>
<dbReference type="GO" id="GO:0036064">
    <property type="term" value="C:ciliary basal body"/>
    <property type="evidence" value="ECO:0007669"/>
    <property type="project" value="TreeGrafter"/>
</dbReference>
<evidence type="ECO:0000256" key="2">
    <source>
        <dbReference type="ARBA" id="ARBA00022741"/>
    </source>
</evidence>
<dbReference type="Proteomes" id="UP000054498">
    <property type="component" value="Unassembled WGS sequence"/>
</dbReference>
<reference evidence="7 8" key="1">
    <citation type="journal article" date="2013" name="BMC Genomics">
        <title>Reconstruction of the lipid metabolism for the microalga Monoraphidium neglectum from its genome sequence reveals characteristics suitable for biofuel production.</title>
        <authorList>
            <person name="Bogen C."/>
            <person name="Al-Dilaimi A."/>
            <person name="Albersmeier A."/>
            <person name="Wichmann J."/>
            <person name="Grundmann M."/>
            <person name="Rupp O."/>
            <person name="Lauersen K.J."/>
            <person name="Blifernez-Klassen O."/>
            <person name="Kalinowski J."/>
            <person name="Goesmann A."/>
            <person name="Mussgnug J.H."/>
            <person name="Kruse O."/>
        </authorList>
    </citation>
    <scope>NUCLEOTIDE SEQUENCE [LARGE SCALE GENOMIC DNA]</scope>
    <source>
        <strain evidence="7 8">SAG 48.87</strain>
    </source>
</reference>
<proteinExistence type="predicted"/>
<organism evidence="7 8">
    <name type="scientific">Monoraphidium neglectum</name>
    <dbReference type="NCBI Taxonomy" id="145388"/>
    <lineage>
        <taxon>Eukaryota</taxon>
        <taxon>Viridiplantae</taxon>
        <taxon>Chlorophyta</taxon>
        <taxon>core chlorophytes</taxon>
        <taxon>Chlorophyceae</taxon>
        <taxon>CS clade</taxon>
        <taxon>Sphaeropleales</taxon>
        <taxon>Selenastraceae</taxon>
        <taxon>Monoraphidium</taxon>
    </lineage>
</organism>
<dbReference type="Gene3D" id="3.30.470.20">
    <property type="entry name" value="ATP-grasp fold, B domain"/>
    <property type="match status" value="1"/>
</dbReference>
<evidence type="ECO:0000256" key="6">
    <source>
        <dbReference type="SAM" id="MobiDB-lite"/>
    </source>
</evidence>
<feature type="region of interest" description="Disordered" evidence="6">
    <location>
        <begin position="242"/>
        <end position="280"/>
    </location>
</feature>